<organism evidence="1 2">
    <name type="scientific">Pseudomonas asplenii</name>
    <dbReference type="NCBI Taxonomy" id="53407"/>
    <lineage>
        <taxon>Bacteria</taxon>
        <taxon>Pseudomonadati</taxon>
        <taxon>Pseudomonadota</taxon>
        <taxon>Gammaproteobacteria</taxon>
        <taxon>Pseudomonadales</taxon>
        <taxon>Pseudomonadaceae</taxon>
        <taxon>Pseudomonas</taxon>
    </lineage>
</organism>
<evidence type="ECO:0000313" key="2">
    <source>
        <dbReference type="Proteomes" id="UP000182272"/>
    </source>
</evidence>
<gene>
    <name evidence="1" type="ORF">SAMN05216581_3324</name>
</gene>
<dbReference type="AlphaFoldDB" id="A0A1H6P0U0"/>
<dbReference type="RefSeq" id="WP_019360525.1">
    <property type="nucleotide sequence ID" value="NZ_LT629972.1"/>
</dbReference>
<dbReference type="EMBL" id="LT629972">
    <property type="protein sequence ID" value="SEI17176.1"/>
    <property type="molecule type" value="Genomic_DNA"/>
</dbReference>
<dbReference type="Proteomes" id="UP000182272">
    <property type="component" value="Chromosome I"/>
</dbReference>
<protein>
    <recommendedName>
        <fullName evidence="3">GpW protein</fullName>
    </recommendedName>
</protein>
<evidence type="ECO:0008006" key="3">
    <source>
        <dbReference type="Google" id="ProtNLM"/>
    </source>
</evidence>
<evidence type="ECO:0000313" key="1">
    <source>
        <dbReference type="EMBL" id="SEI17176.1"/>
    </source>
</evidence>
<proteinExistence type="predicted"/>
<reference evidence="1 2" key="1">
    <citation type="submission" date="2016-10" db="EMBL/GenBank/DDBJ databases">
        <authorList>
            <person name="de Groot N.N."/>
        </authorList>
    </citation>
    <scope>NUCLEOTIDE SEQUENCE [LARGE SCALE GENOMIC DNA]</scope>
    <source>
        <strain evidence="1 2">LMG 2158</strain>
    </source>
</reference>
<dbReference type="OrthoDB" id="6992466at2"/>
<name>A0A1H6P0U0_9PSED</name>
<accession>A0A1H6P0U0</accession>
<sequence length="69" mass="7768">MTQAQEQLAAVQAAIAKVLKGGQSVRYGDRQVTRADLGMLRKLEKDYSAQVQAEQQKKRGRNRISYMSI</sequence>